<evidence type="ECO:0000256" key="6">
    <source>
        <dbReference type="ARBA" id="ARBA00037937"/>
    </source>
</evidence>
<dbReference type="InterPro" id="IPR052205">
    <property type="entry name" value="FliO/MopB"/>
</dbReference>
<accession>A0ABS5HAP5</accession>
<dbReference type="NCBIfam" id="TIGR03500">
    <property type="entry name" value="FliO_TIGR"/>
    <property type="match status" value="1"/>
</dbReference>
<proteinExistence type="inferred from homology"/>
<keyword evidence="8" id="KW-0969">Cilium</keyword>
<dbReference type="InterPro" id="IPR022781">
    <property type="entry name" value="Flagellar_biosynth_FliO"/>
</dbReference>
<comment type="similarity">
    <text evidence="6 7">Belongs to the FliO/MopB family.</text>
</comment>
<organism evidence="8 9">
    <name type="scientific">Marinomonas vulgaris</name>
    <dbReference type="NCBI Taxonomy" id="2823372"/>
    <lineage>
        <taxon>Bacteria</taxon>
        <taxon>Pseudomonadati</taxon>
        <taxon>Pseudomonadota</taxon>
        <taxon>Gammaproteobacteria</taxon>
        <taxon>Oceanospirillales</taxon>
        <taxon>Oceanospirillaceae</taxon>
        <taxon>Marinomonas</taxon>
    </lineage>
</organism>
<keyword evidence="4 7" id="KW-0472">Membrane</keyword>
<keyword evidence="8" id="KW-0966">Cell projection</keyword>
<evidence type="ECO:0000313" key="8">
    <source>
        <dbReference type="EMBL" id="MBR7888685.1"/>
    </source>
</evidence>
<protein>
    <recommendedName>
        <fullName evidence="7">Flagellar protein</fullName>
    </recommendedName>
</protein>
<dbReference type="PANTHER" id="PTHR38766:SF1">
    <property type="entry name" value="FLAGELLAR PROTEIN FLIO"/>
    <property type="match status" value="1"/>
</dbReference>
<reference evidence="9" key="1">
    <citation type="submission" date="2023-07" db="EMBL/GenBank/DDBJ databases">
        <title>Marinomonas vulgaris A79, complete genome.</title>
        <authorList>
            <person name="Ying J.-J."/>
        </authorList>
    </citation>
    <scope>NUCLEOTIDE SEQUENCE [LARGE SCALE GENOMIC DNA]</scope>
    <source>
        <strain evidence="9">A79</strain>
    </source>
</reference>
<dbReference type="EMBL" id="JAGSSV010000006">
    <property type="protein sequence ID" value="MBR7888685.1"/>
    <property type="molecule type" value="Genomic_DNA"/>
</dbReference>
<sequence>MAATSVYAIGSQAPDAQGVSLASSIWKVIASLVFIIAFIPACLWVMKRFQLTQMKLGQSAIKVVHVQSLGAKEKLMLVEVEGERLLIGVTAQTITHLKSLPNKSASFADVMDDVGRDQNLNRASDQPSPVKDVK</sequence>
<evidence type="ECO:0000256" key="5">
    <source>
        <dbReference type="ARBA" id="ARBA00023143"/>
    </source>
</evidence>
<comment type="subcellular location">
    <subcellularLocation>
        <location evidence="7">Cell membrane</location>
    </subcellularLocation>
    <subcellularLocation>
        <location evidence="7">Bacterial flagellum basal body</location>
    </subcellularLocation>
</comment>
<keyword evidence="5 7" id="KW-0975">Bacterial flagellum</keyword>
<keyword evidence="9" id="KW-1185">Reference proteome</keyword>
<dbReference type="Proteomes" id="UP000679722">
    <property type="component" value="Unassembled WGS sequence"/>
</dbReference>
<evidence type="ECO:0000313" key="9">
    <source>
        <dbReference type="Proteomes" id="UP000679722"/>
    </source>
</evidence>
<keyword evidence="8" id="KW-0282">Flagellum</keyword>
<dbReference type="Pfam" id="PF04347">
    <property type="entry name" value="FliO"/>
    <property type="match status" value="1"/>
</dbReference>
<keyword evidence="1 7" id="KW-1003">Cell membrane</keyword>
<gene>
    <name evidence="8" type="primary">fliO</name>
    <name evidence="8" type="ORF">J9B83_06985</name>
</gene>
<evidence type="ECO:0000256" key="4">
    <source>
        <dbReference type="ARBA" id="ARBA00023136"/>
    </source>
</evidence>
<comment type="caution">
    <text evidence="8">The sequence shown here is derived from an EMBL/GenBank/DDBJ whole genome shotgun (WGS) entry which is preliminary data.</text>
</comment>
<keyword evidence="2 7" id="KW-0812">Transmembrane</keyword>
<evidence type="ECO:0000256" key="1">
    <source>
        <dbReference type="ARBA" id="ARBA00022475"/>
    </source>
</evidence>
<evidence type="ECO:0000256" key="7">
    <source>
        <dbReference type="RuleBase" id="RU362064"/>
    </source>
</evidence>
<name>A0ABS5HAP5_9GAMM</name>
<dbReference type="PANTHER" id="PTHR38766">
    <property type="entry name" value="FLAGELLAR PROTEIN FLIO"/>
    <property type="match status" value="1"/>
</dbReference>
<keyword evidence="3 7" id="KW-1133">Transmembrane helix</keyword>
<evidence type="ECO:0000256" key="2">
    <source>
        <dbReference type="ARBA" id="ARBA00022692"/>
    </source>
</evidence>
<evidence type="ECO:0000256" key="3">
    <source>
        <dbReference type="ARBA" id="ARBA00022989"/>
    </source>
</evidence>
<feature type="transmembrane region" description="Helical" evidence="7">
    <location>
        <begin position="25"/>
        <end position="46"/>
    </location>
</feature>